<name>A0A1T4WJB3_9GAMM</name>
<evidence type="ECO:0000313" key="2">
    <source>
        <dbReference type="EMBL" id="SKA77434.1"/>
    </source>
</evidence>
<evidence type="ECO:0000313" key="3">
    <source>
        <dbReference type="Proteomes" id="UP000190460"/>
    </source>
</evidence>
<accession>A0A1T4WJB3</accession>
<reference evidence="2 3" key="1">
    <citation type="submission" date="2017-02" db="EMBL/GenBank/DDBJ databases">
        <authorList>
            <person name="Peterson S.W."/>
        </authorList>
    </citation>
    <scope>NUCLEOTIDE SEQUENCE [LARGE SCALE GENOMIC DNA]</scope>
    <source>
        <strain evidence="2 3">ATCC 49788</strain>
    </source>
</reference>
<keyword evidence="1" id="KW-0472">Membrane</keyword>
<sequence>MSFRQRLKPIMFKWFFGLSIHLRIAILVAPVFVIGGYGLADLWATKNNPEPAGKLKMIPMELIGRCDLATDCQVGNEALKVSLKYKPASKSELIRIELTPNDRIRGMEMSLVRGDQEEHIVIEPLRGETVWYGEFPPSVLDPKPNKIRLAVAQFGKVSYSEFPVQF</sequence>
<keyword evidence="1" id="KW-0812">Transmembrane</keyword>
<organism evidence="2 3">
    <name type="scientific">Thiothrix eikelboomii</name>
    <dbReference type="NCBI Taxonomy" id="92487"/>
    <lineage>
        <taxon>Bacteria</taxon>
        <taxon>Pseudomonadati</taxon>
        <taxon>Pseudomonadota</taxon>
        <taxon>Gammaproteobacteria</taxon>
        <taxon>Thiotrichales</taxon>
        <taxon>Thiotrichaceae</taxon>
        <taxon>Thiothrix</taxon>
    </lineage>
</organism>
<dbReference type="Proteomes" id="UP000190460">
    <property type="component" value="Unassembled WGS sequence"/>
</dbReference>
<protein>
    <submittedName>
        <fullName evidence="2">Uncharacterized protein</fullName>
    </submittedName>
</protein>
<keyword evidence="3" id="KW-1185">Reference proteome</keyword>
<evidence type="ECO:0000256" key="1">
    <source>
        <dbReference type="SAM" id="Phobius"/>
    </source>
</evidence>
<dbReference type="EMBL" id="FUYB01000006">
    <property type="protein sequence ID" value="SKA77434.1"/>
    <property type="molecule type" value="Genomic_DNA"/>
</dbReference>
<dbReference type="STRING" id="92487.SAMN02745130_01794"/>
<keyword evidence="1" id="KW-1133">Transmembrane helix</keyword>
<gene>
    <name evidence="2" type="ORF">SAMN02745130_01794</name>
</gene>
<proteinExistence type="predicted"/>
<feature type="transmembrane region" description="Helical" evidence="1">
    <location>
        <begin position="20"/>
        <end position="40"/>
    </location>
</feature>
<dbReference type="AlphaFoldDB" id="A0A1T4WJB3"/>